<feature type="transmembrane region" description="Helical" evidence="6">
    <location>
        <begin position="285"/>
        <end position="305"/>
    </location>
</feature>
<evidence type="ECO:0000256" key="5">
    <source>
        <dbReference type="ARBA" id="ARBA00023136"/>
    </source>
</evidence>
<evidence type="ECO:0000256" key="6">
    <source>
        <dbReference type="SAM" id="Phobius"/>
    </source>
</evidence>
<keyword evidence="2" id="KW-0813">Transport</keyword>
<evidence type="ECO:0000256" key="4">
    <source>
        <dbReference type="ARBA" id="ARBA00022989"/>
    </source>
</evidence>
<dbReference type="Proteomes" id="UP001295684">
    <property type="component" value="Unassembled WGS sequence"/>
</dbReference>
<evidence type="ECO:0000313" key="8">
    <source>
        <dbReference type="EMBL" id="CAI2367228.1"/>
    </source>
</evidence>
<dbReference type="InterPro" id="IPR020846">
    <property type="entry name" value="MFS_dom"/>
</dbReference>
<sequence length="491" mass="55639">MFLFSLKNTYERADAFEQKKYAPGFHYKYNQVIDEIGFGSYQYKIIATIALVNVSLGIFAGLLPFLIPLVKLEIEMETFEVGLLISAQSFGSMLGGLLFSYISDLKGRRISMLCGIATTIICSIVCTLFTTFYPFVLARFGAGIGYGGVLPVGVTYLTEYLPDHNRGSYLLTMEIFRSFGGLVCIFVAFISENSWRFFVLAPVVVLSVNMIIIFFFLPESSRYLLFRGKTDRVVELLQDMCEQNSCNFTVQFCEIDNDEKKKIKNRKKSICNTLFVRKWDITIPLLMLWFFPAFGMGVFIFLPEIMLQLEFTMNEIYILNSFLLLLPMLGIFITTIIIDSFGRKQLISISSLISGLSLMCFLLYPQGTKKIIMFYVILGVFSIFMKVYRSVTYAYTPEVYSTSTRTSAVGVMSAADRFASIIQPIIFSNLVYTSFKLSLACFGACLLVTFFFSLLLTKETSNKPLKESFLTETSDHDIGRSALYTSMISDQ</sequence>
<feature type="transmembrane region" description="Helical" evidence="6">
    <location>
        <begin position="169"/>
        <end position="191"/>
    </location>
</feature>
<dbReference type="EMBL" id="CAMPGE010008329">
    <property type="protein sequence ID" value="CAI2367228.1"/>
    <property type="molecule type" value="Genomic_DNA"/>
</dbReference>
<gene>
    <name evidence="8" type="ORF">ECRASSUSDP1_LOCUS8508</name>
</gene>
<feature type="transmembrane region" description="Helical" evidence="6">
    <location>
        <begin position="317"/>
        <end position="338"/>
    </location>
</feature>
<dbReference type="PANTHER" id="PTHR23511">
    <property type="entry name" value="SYNAPTIC VESICLE GLYCOPROTEIN 2"/>
    <property type="match status" value="1"/>
</dbReference>
<evidence type="ECO:0000256" key="2">
    <source>
        <dbReference type="ARBA" id="ARBA00022448"/>
    </source>
</evidence>
<evidence type="ECO:0000256" key="1">
    <source>
        <dbReference type="ARBA" id="ARBA00004141"/>
    </source>
</evidence>
<reference evidence="8" key="1">
    <citation type="submission" date="2023-07" db="EMBL/GenBank/DDBJ databases">
        <authorList>
            <consortium name="AG Swart"/>
            <person name="Singh M."/>
            <person name="Singh A."/>
            <person name="Seah K."/>
            <person name="Emmerich C."/>
        </authorList>
    </citation>
    <scope>NUCLEOTIDE SEQUENCE</scope>
    <source>
        <strain evidence="8">DP1</strain>
    </source>
</reference>
<feature type="transmembrane region" description="Helical" evidence="6">
    <location>
        <begin position="437"/>
        <end position="456"/>
    </location>
</feature>
<organism evidence="8 9">
    <name type="scientific">Euplotes crassus</name>
    <dbReference type="NCBI Taxonomy" id="5936"/>
    <lineage>
        <taxon>Eukaryota</taxon>
        <taxon>Sar</taxon>
        <taxon>Alveolata</taxon>
        <taxon>Ciliophora</taxon>
        <taxon>Intramacronucleata</taxon>
        <taxon>Spirotrichea</taxon>
        <taxon>Hypotrichia</taxon>
        <taxon>Euplotida</taxon>
        <taxon>Euplotidae</taxon>
        <taxon>Moneuplotes</taxon>
    </lineage>
</organism>
<dbReference type="InterPro" id="IPR036259">
    <property type="entry name" value="MFS_trans_sf"/>
</dbReference>
<dbReference type="Pfam" id="PF00083">
    <property type="entry name" value="Sugar_tr"/>
    <property type="match status" value="1"/>
</dbReference>
<feature type="transmembrane region" description="Helical" evidence="6">
    <location>
        <begin position="345"/>
        <end position="365"/>
    </location>
</feature>
<feature type="domain" description="Major facilitator superfamily (MFS) profile" evidence="7">
    <location>
        <begin position="45"/>
        <end position="461"/>
    </location>
</feature>
<feature type="transmembrane region" description="Helical" evidence="6">
    <location>
        <begin position="81"/>
        <end position="103"/>
    </location>
</feature>
<name>A0AAD1XCX9_EUPCR</name>
<evidence type="ECO:0000313" key="9">
    <source>
        <dbReference type="Proteomes" id="UP001295684"/>
    </source>
</evidence>
<dbReference type="Gene3D" id="1.20.1250.20">
    <property type="entry name" value="MFS general substrate transporter like domains"/>
    <property type="match status" value="1"/>
</dbReference>
<keyword evidence="5 6" id="KW-0472">Membrane</keyword>
<accession>A0AAD1XCX9</accession>
<feature type="transmembrane region" description="Helical" evidence="6">
    <location>
        <begin position="197"/>
        <end position="217"/>
    </location>
</feature>
<dbReference type="PROSITE" id="PS50850">
    <property type="entry name" value="MFS"/>
    <property type="match status" value="1"/>
</dbReference>
<evidence type="ECO:0000256" key="3">
    <source>
        <dbReference type="ARBA" id="ARBA00022692"/>
    </source>
</evidence>
<feature type="transmembrane region" description="Helical" evidence="6">
    <location>
        <begin position="110"/>
        <end position="130"/>
    </location>
</feature>
<dbReference type="AlphaFoldDB" id="A0AAD1XCX9"/>
<feature type="transmembrane region" description="Helical" evidence="6">
    <location>
        <begin position="136"/>
        <end position="157"/>
    </location>
</feature>
<comment type="subcellular location">
    <subcellularLocation>
        <location evidence="1">Membrane</location>
        <topology evidence="1">Multi-pass membrane protein</topology>
    </subcellularLocation>
</comment>
<dbReference type="SUPFAM" id="SSF103473">
    <property type="entry name" value="MFS general substrate transporter"/>
    <property type="match status" value="1"/>
</dbReference>
<proteinExistence type="predicted"/>
<dbReference type="GO" id="GO:0016020">
    <property type="term" value="C:membrane"/>
    <property type="evidence" value="ECO:0007669"/>
    <property type="project" value="UniProtKB-SubCell"/>
</dbReference>
<dbReference type="GO" id="GO:0022857">
    <property type="term" value="F:transmembrane transporter activity"/>
    <property type="evidence" value="ECO:0007669"/>
    <property type="project" value="InterPro"/>
</dbReference>
<keyword evidence="3 6" id="KW-0812">Transmembrane</keyword>
<comment type="caution">
    <text evidence="8">The sequence shown here is derived from an EMBL/GenBank/DDBJ whole genome shotgun (WGS) entry which is preliminary data.</text>
</comment>
<dbReference type="PANTHER" id="PTHR23511:SF34">
    <property type="entry name" value="SYNAPTIC VESICLE GLYCOPROTEIN 2"/>
    <property type="match status" value="1"/>
</dbReference>
<keyword evidence="9" id="KW-1185">Reference proteome</keyword>
<keyword evidence="4 6" id="KW-1133">Transmembrane helix</keyword>
<dbReference type="InterPro" id="IPR005828">
    <property type="entry name" value="MFS_sugar_transport-like"/>
</dbReference>
<feature type="transmembrane region" description="Helical" evidence="6">
    <location>
        <begin position="45"/>
        <end position="69"/>
    </location>
</feature>
<feature type="transmembrane region" description="Helical" evidence="6">
    <location>
        <begin position="371"/>
        <end position="388"/>
    </location>
</feature>
<protein>
    <recommendedName>
        <fullName evidence="7">Major facilitator superfamily (MFS) profile domain-containing protein</fullName>
    </recommendedName>
</protein>
<evidence type="ECO:0000259" key="7">
    <source>
        <dbReference type="PROSITE" id="PS50850"/>
    </source>
</evidence>